<reference evidence="2 3" key="1">
    <citation type="journal article" date="2019" name="Int. J. Syst. Evol. Microbiol.">
        <title>The Global Catalogue of Microorganisms (GCM) 10K type strain sequencing project: providing services to taxonomists for standard genome sequencing and annotation.</title>
        <authorList>
            <consortium name="The Broad Institute Genomics Platform"/>
            <consortium name="The Broad Institute Genome Sequencing Center for Infectious Disease"/>
            <person name="Wu L."/>
            <person name="Ma J."/>
        </authorList>
    </citation>
    <scope>NUCLEOTIDE SEQUENCE [LARGE SCALE GENOMIC DNA]</scope>
    <source>
        <strain evidence="2 3">JCM 14919</strain>
    </source>
</reference>
<keyword evidence="3" id="KW-1185">Reference proteome</keyword>
<evidence type="ECO:0008006" key="4">
    <source>
        <dbReference type="Google" id="ProtNLM"/>
    </source>
</evidence>
<dbReference type="EMBL" id="BAAAOP010000004">
    <property type="protein sequence ID" value="GAA2186637.1"/>
    <property type="molecule type" value="Genomic_DNA"/>
</dbReference>
<proteinExistence type="predicted"/>
<gene>
    <name evidence="2" type="ORF">GCM10009786_08160</name>
</gene>
<comment type="caution">
    <text evidence="2">The sequence shown here is derived from an EMBL/GenBank/DDBJ whole genome shotgun (WGS) entry which is preliminary data.</text>
</comment>
<dbReference type="RefSeq" id="WP_346057480.1">
    <property type="nucleotide sequence ID" value="NZ_BAAAOP010000004.1"/>
</dbReference>
<protein>
    <recommendedName>
        <fullName evidence="4">DUF5709 domain-containing protein</fullName>
    </recommendedName>
</protein>
<dbReference type="Proteomes" id="UP001501084">
    <property type="component" value="Unassembled WGS sequence"/>
</dbReference>
<organism evidence="2 3">
    <name type="scientific">Leucobacter alluvii</name>
    <dbReference type="NCBI Taxonomy" id="340321"/>
    <lineage>
        <taxon>Bacteria</taxon>
        <taxon>Bacillati</taxon>
        <taxon>Actinomycetota</taxon>
        <taxon>Actinomycetes</taxon>
        <taxon>Micrococcales</taxon>
        <taxon>Microbacteriaceae</taxon>
        <taxon>Leucobacter</taxon>
    </lineage>
</organism>
<evidence type="ECO:0000313" key="2">
    <source>
        <dbReference type="EMBL" id="GAA2186637.1"/>
    </source>
</evidence>
<sequence>MSDHFSAEVPEADALEQNRNAGFDYEPASEDVLSTSSEADTADALEQSITVELDDDDASSVETYRD</sequence>
<accession>A0ABN3B5E2</accession>
<evidence type="ECO:0000313" key="3">
    <source>
        <dbReference type="Proteomes" id="UP001501084"/>
    </source>
</evidence>
<evidence type="ECO:0000256" key="1">
    <source>
        <dbReference type="SAM" id="MobiDB-lite"/>
    </source>
</evidence>
<feature type="region of interest" description="Disordered" evidence="1">
    <location>
        <begin position="1"/>
        <end position="66"/>
    </location>
</feature>
<name>A0ABN3B5E2_9MICO</name>